<feature type="compositionally biased region" description="Basic and acidic residues" evidence="2">
    <location>
        <begin position="114"/>
        <end position="128"/>
    </location>
</feature>
<dbReference type="SUPFAM" id="SSF50985">
    <property type="entry name" value="RCC1/BLIP-II"/>
    <property type="match status" value="1"/>
</dbReference>
<evidence type="ECO:0000313" key="4">
    <source>
        <dbReference type="Proteomes" id="UP001603857"/>
    </source>
</evidence>
<keyword evidence="4" id="KW-1185">Reference proteome</keyword>
<dbReference type="Pfam" id="PF00415">
    <property type="entry name" value="RCC1"/>
    <property type="match status" value="1"/>
</dbReference>
<comment type="caution">
    <text evidence="3">The sequence shown here is derived from an EMBL/GenBank/DDBJ whole genome shotgun (WGS) entry which is preliminary data.</text>
</comment>
<gene>
    <name evidence="3" type="ORF">Fmac_013532</name>
</gene>
<dbReference type="InterPro" id="IPR000408">
    <property type="entry name" value="Reg_chr_condens"/>
</dbReference>
<name>A0ABD1MTD9_9FABA</name>
<feature type="repeat" description="RCC1" evidence="1">
    <location>
        <begin position="1"/>
        <end position="51"/>
    </location>
</feature>
<dbReference type="EMBL" id="JBGMDY010000004">
    <property type="protein sequence ID" value="KAL2339086.1"/>
    <property type="molecule type" value="Genomic_DNA"/>
</dbReference>
<feature type="region of interest" description="Disordered" evidence="2">
    <location>
        <begin position="97"/>
        <end position="128"/>
    </location>
</feature>
<proteinExistence type="predicted"/>
<evidence type="ECO:0000256" key="1">
    <source>
        <dbReference type="PROSITE-ProRule" id="PRU00235"/>
    </source>
</evidence>
<feature type="compositionally biased region" description="Polar residues" evidence="2">
    <location>
        <begin position="102"/>
        <end position="111"/>
    </location>
</feature>
<accession>A0ABD1MTD9</accession>
<dbReference type="AlphaFoldDB" id="A0ABD1MTD9"/>
<evidence type="ECO:0000256" key="2">
    <source>
        <dbReference type="SAM" id="MobiDB-lite"/>
    </source>
</evidence>
<dbReference type="Proteomes" id="UP001603857">
    <property type="component" value="Unassembled WGS sequence"/>
</dbReference>
<reference evidence="3 4" key="1">
    <citation type="submission" date="2024-08" db="EMBL/GenBank/DDBJ databases">
        <title>Insights into the chromosomal genome structure of Flemingia macrophylla.</title>
        <authorList>
            <person name="Ding Y."/>
            <person name="Zhao Y."/>
            <person name="Bi W."/>
            <person name="Wu M."/>
            <person name="Zhao G."/>
            <person name="Gong Y."/>
            <person name="Li W."/>
            <person name="Zhang P."/>
        </authorList>
    </citation>
    <scope>NUCLEOTIDE SEQUENCE [LARGE SCALE GENOMIC DNA]</scope>
    <source>
        <strain evidence="3">DYQJB</strain>
        <tissue evidence="3">Leaf</tissue>
    </source>
</reference>
<protein>
    <submittedName>
        <fullName evidence="3">Uncharacterized protein</fullName>
    </submittedName>
</protein>
<dbReference type="InterPro" id="IPR009091">
    <property type="entry name" value="RCC1/BLIP-II"/>
</dbReference>
<dbReference type="PROSITE" id="PS50012">
    <property type="entry name" value="RCC1_3"/>
    <property type="match status" value="1"/>
</dbReference>
<organism evidence="3 4">
    <name type="scientific">Flemingia macrophylla</name>
    <dbReference type="NCBI Taxonomy" id="520843"/>
    <lineage>
        <taxon>Eukaryota</taxon>
        <taxon>Viridiplantae</taxon>
        <taxon>Streptophyta</taxon>
        <taxon>Embryophyta</taxon>
        <taxon>Tracheophyta</taxon>
        <taxon>Spermatophyta</taxon>
        <taxon>Magnoliopsida</taxon>
        <taxon>eudicotyledons</taxon>
        <taxon>Gunneridae</taxon>
        <taxon>Pentapetalae</taxon>
        <taxon>rosids</taxon>
        <taxon>fabids</taxon>
        <taxon>Fabales</taxon>
        <taxon>Fabaceae</taxon>
        <taxon>Papilionoideae</taxon>
        <taxon>50 kb inversion clade</taxon>
        <taxon>NPAAA clade</taxon>
        <taxon>indigoferoid/millettioid clade</taxon>
        <taxon>Phaseoleae</taxon>
        <taxon>Flemingia</taxon>
    </lineage>
</organism>
<dbReference type="Gene3D" id="2.130.10.30">
    <property type="entry name" value="Regulator of chromosome condensation 1/beta-lactamase-inhibitor protein II"/>
    <property type="match status" value="1"/>
</dbReference>
<evidence type="ECO:0000313" key="3">
    <source>
        <dbReference type="EMBL" id="KAL2339086.1"/>
    </source>
</evidence>
<sequence length="128" mass="14042">MKLWLSRGDFGRLGHGDYSDMLIPRPIKALQGLMLQQVACGDSHCLVVTMDSHVLRNVPTIIDAFSVDGSSEQQIESSKPYASSGKSLSALSERYAVVPDETQASRSQPTTSEEEYKHDTSVPRSDVN</sequence>